<feature type="transmembrane region" description="Helical" evidence="1">
    <location>
        <begin position="171"/>
        <end position="190"/>
    </location>
</feature>
<feature type="transmembrane region" description="Helical" evidence="1">
    <location>
        <begin position="12"/>
        <end position="32"/>
    </location>
</feature>
<keyword evidence="3" id="KW-1185">Reference proteome</keyword>
<dbReference type="InterPro" id="IPR012666">
    <property type="entry name" value="CbtA_put"/>
</dbReference>
<gene>
    <name evidence="2" type="ORF">SAMN05443636_1602</name>
</gene>
<dbReference type="Proteomes" id="UP000184357">
    <property type="component" value="Unassembled WGS sequence"/>
</dbReference>
<organism evidence="2 3">
    <name type="scientific">Halobaculum gomorrense</name>
    <dbReference type="NCBI Taxonomy" id="43928"/>
    <lineage>
        <taxon>Archaea</taxon>
        <taxon>Methanobacteriati</taxon>
        <taxon>Methanobacteriota</taxon>
        <taxon>Stenosarchaea group</taxon>
        <taxon>Halobacteria</taxon>
        <taxon>Halobacteriales</taxon>
        <taxon>Haloferacaceae</taxon>
        <taxon>Halobaculum</taxon>
    </lineage>
</organism>
<dbReference type="RefSeq" id="WP_073308265.1">
    <property type="nucleotide sequence ID" value="NZ_FQWV01000003.1"/>
</dbReference>
<keyword evidence="1" id="KW-0812">Transmembrane</keyword>
<evidence type="ECO:0000313" key="2">
    <source>
        <dbReference type="EMBL" id="SHH01131.1"/>
    </source>
</evidence>
<dbReference type="Pfam" id="PF09490">
    <property type="entry name" value="CbtA"/>
    <property type="match status" value="1"/>
</dbReference>
<protein>
    <submittedName>
        <fullName evidence="2">Probable cobalt transporter subunit (CbtA)</fullName>
    </submittedName>
</protein>
<dbReference type="OrthoDB" id="170869at2157"/>
<dbReference type="AlphaFoldDB" id="A0A1M5PHD4"/>
<dbReference type="EMBL" id="FQWV01000003">
    <property type="protein sequence ID" value="SHH01131.1"/>
    <property type="molecule type" value="Genomic_DNA"/>
</dbReference>
<feature type="transmembrane region" description="Helical" evidence="1">
    <location>
        <begin position="101"/>
        <end position="119"/>
    </location>
</feature>
<sequence length="252" mass="25585">MIVEYLVRGVKAGVVAGLIFGLLLALVANPVLGYAEGIGHESGTHDHEQSTGIQHDSLVSIFNGISVVSGVLWGILLGAVGFGVAFFFLEPIVPGSGPVKSYVFATAGFLTTSAAPWLAVPPAPPGTTHSLGVQLRLLVYGGMMIAGAVAVVASMLLYGRLQARPDFPTPFAVVGGLVPVAALPVVAAVLPTDRTTVTVPATLADGVVGLTIFGQVLLWLTLAVGHARLTGERARDHATGGVGQVSHGAGGD</sequence>
<evidence type="ECO:0000256" key="1">
    <source>
        <dbReference type="SAM" id="Phobius"/>
    </source>
</evidence>
<proteinExistence type="predicted"/>
<accession>A0A1M5PHD4</accession>
<feature type="transmembrane region" description="Helical" evidence="1">
    <location>
        <begin position="139"/>
        <end position="159"/>
    </location>
</feature>
<keyword evidence="1" id="KW-1133">Transmembrane helix</keyword>
<name>A0A1M5PHD4_9EURY</name>
<evidence type="ECO:0000313" key="3">
    <source>
        <dbReference type="Proteomes" id="UP000184357"/>
    </source>
</evidence>
<dbReference type="STRING" id="43928.SAMN05443636_1602"/>
<keyword evidence="1" id="KW-0472">Membrane</keyword>
<feature type="transmembrane region" description="Helical" evidence="1">
    <location>
        <begin position="65"/>
        <end position="89"/>
    </location>
</feature>
<feature type="transmembrane region" description="Helical" evidence="1">
    <location>
        <begin position="202"/>
        <end position="225"/>
    </location>
</feature>
<reference evidence="2 3" key="1">
    <citation type="submission" date="2016-11" db="EMBL/GenBank/DDBJ databases">
        <authorList>
            <person name="Jaros S."/>
            <person name="Januszkiewicz K."/>
            <person name="Wedrychowicz H."/>
        </authorList>
    </citation>
    <scope>NUCLEOTIDE SEQUENCE [LARGE SCALE GENOMIC DNA]</scope>
    <source>
        <strain evidence="2 3">DSM 9297</strain>
    </source>
</reference>